<evidence type="ECO:0000313" key="3">
    <source>
        <dbReference type="Proteomes" id="UP000286921"/>
    </source>
</evidence>
<evidence type="ECO:0008006" key="4">
    <source>
        <dbReference type="Google" id="ProtNLM"/>
    </source>
</evidence>
<dbReference type="PANTHER" id="PTHR35340">
    <property type="entry name" value="PQQ ENZYME REPEAT PROTEIN-RELATED"/>
    <property type="match status" value="1"/>
</dbReference>
<dbReference type="SUPFAM" id="SSF63829">
    <property type="entry name" value="Calcium-dependent phosphotriesterase"/>
    <property type="match status" value="1"/>
</dbReference>
<name>A0A401KT70_ASPAW</name>
<dbReference type="AlphaFoldDB" id="A0A401KT70"/>
<comment type="caution">
    <text evidence="2">The sequence shown here is derived from an EMBL/GenBank/DDBJ whole genome shotgun (WGS) entry which is preliminary data.</text>
</comment>
<dbReference type="Proteomes" id="UP000286921">
    <property type="component" value="Unassembled WGS sequence"/>
</dbReference>
<dbReference type="EMBL" id="BDHI01000014">
    <property type="protein sequence ID" value="GCB22387.1"/>
    <property type="molecule type" value="Genomic_DNA"/>
</dbReference>
<organism evidence="2 3">
    <name type="scientific">Aspergillus awamori</name>
    <name type="common">Black koji mold</name>
    <dbReference type="NCBI Taxonomy" id="105351"/>
    <lineage>
        <taxon>Eukaryota</taxon>
        <taxon>Fungi</taxon>
        <taxon>Dikarya</taxon>
        <taxon>Ascomycota</taxon>
        <taxon>Pezizomycotina</taxon>
        <taxon>Eurotiomycetes</taxon>
        <taxon>Eurotiomycetidae</taxon>
        <taxon>Eurotiales</taxon>
        <taxon>Aspergillaceae</taxon>
        <taxon>Aspergillus</taxon>
    </lineage>
</organism>
<dbReference type="Pfam" id="PF14269">
    <property type="entry name" value="Arylsulfotran_2"/>
    <property type="match status" value="1"/>
</dbReference>
<gene>
    <name evidence="2" type="ORF">AAWM_05272</name>
</gene>
<proteinExistence type="predicted"/>
<dbReference type="STRING" id="105351.A0A401KT70"/>
<accession>A0A401KT70</accession>
<protein>
    <recommendedName>
        <fullName evidence="4">ASST-domain-containing protein</fullName>
    </recommendedName>
</protein>
<sequence length="822" mass="91782">MDLHPQSISSQTFQHLLEAYPQTVKSLARRKASARIKRKPAAAAAPKSKQKSSWTSTGALSAAQEGYIRTEADEFLSLDGFRYEGLPGVVAARAKGKKDDGYECGYLEKEELVRLVEWKMKHGTFRPALLGLIRSNSEAVVKSATGEAFRALNKEGDEFPKEALDILTKALRGVGVATASLVLSLASTADVPFYSDDVYLWVCMEEVPTSADTGSGEAEAEAEAEAADRLKRGVYKRLNGELNVKYTMGEYRGLWEGVKKLRERLSHQSEGTVNGVSGLEVEKVALVMAVLLVLWALWPILASAFSWHGLWYDLGFLGPHPTLKYESFDQESPEVNVLRWDPRCEEGYVFLSPRGHSYPDPGPLVYDNQGNLVWIEREFGQIMDLKVQHYMGEDYLTFWAGDDDGTRGLGQYYMLNSSYDVVYIVSPANGLTGDVHEFKITDQGTALMTIYDICEADLSSVDGPEDGWIYDGLFQEIDIATGELLFEWRASDYYDIDESYYPLGEKGSAPTAHDAYDFFHINSIDKHPNGNYLVSSRYMHTVTCISPWGEILWVLGGKRNTFKDISPDKSATGITWQHDARWQSDTIITLLDNGAHEHLSTRDHTRGFMIELNFDDWTANTLHVYDSPGSFSSHSQGSLQVLPRTGHVFIGWGKPSAYTEFTVDGEVLCDFHWGPRVFFWLGWIKSYRAQKFHWVGRPRVPPDVAVDEAGDTAYVSWNGATDIAGWVLQRASNSSAGEDEFESVAYTPKEGFETQVDLIGEGYFRLMAVDLEGNEMGVTRVFEGCITDIDDDGSSSFFVFSERAFQWMLVGTFTAGAVVIPI</sequence>
<evidence type="ECO:0000313" key="2">
    <source>
        <dbReference type="EMBL" id="GCB22387.1"/>
    </source>
</evidence>
<evidence type="ECO:0000256" key="1">
    <source>
        <dbReference type="SAM" id="MobiDB-lite"/>
    </source>
</evidence>
<dbReference type="InterPro" id="IPR039535">
    <property type="entry name" value="ASST-like"/>
</dbReference>
<dbReference type="InterPro" id="IPR053143">
    <property type="entry name" value="Arylsulfate_ST"/>
</dbReference>
<keyword evidence="3" id="KW-1185">Reference proteome</keyword>
<reference evidence="2 3" key="1">
    <citation type="submission" date="2016-09" db="EMBL/GenBank/DDBJ databases">
        <title>Aspergillus awamori IFM 58123T.</title>
        <authorList>
            <person name="Kusuya Y."/>
            <person name="Shimizu M."/>
            <person name="Takahashi H."/>
            <person name="Yaguchi T."/>
        </authorList>
    </citation>
    <scope>NUCLEOTIDE SEQUENCE [LARGE SCALE GENOMIC DNA]</scope>
    <source>
        <strain evidence="2 3">IFM 58123</strain>
    </source>
</reference>
<feature type="region of interest" description="Disordered" evidence="1">
    <location>
        <begin position="38"/>
        <end position="57"/>
    </location>
</feature>
<feature type="compositionally biased region" description="Low complexity" evidence="1">
    <location>
        <begin position="41"/>
        <end position="53"/>
    </location>
</feature>
<dbReference type="PANTHER" id="PTHR35340:SF5">
    <property type="entry name" value="ASST-DOMAIN-CONTAINING PROTEIN"/>
    <property type="match status" value="1"/>
</dbReference>